<protein>
    <submittedName>
        <fullName evidence="1">Uncharacterized protein</fullName>
    </submittedName>
</protein>
<dbReference type="AlphaFoldDB" id="A0A0F9BCT6"/>
<gene>
    <name evidence="1" type="ORF">LCGC14_2743150</name>
</gene>
<name>A0A0F9BCT6_9ZZZZ</name>
<dbReference type="EMBL" id="LAZR01049951">
    <property type="protein sequence ID" value="KKK88439.1"/>
    <property type="molecule type" value="Genomic_DNA"/>
</dbReference>
<evidence type="ECO:0000313" key="1">
    <source>
        <dbReference type="EMBL" id="KKK88439.1"/>
    </source>
</evidence>
<organism evidence="1">
    <name type="scientific">marine sediment metagenome</name>
    <dbReference type="NCBI Taxonomy" id="412755"/>
    <lineage>
        <taxon>unclassified sequences</taxon>
        <taxon>metagenomes</taxon>
        <taxon>ecological metagenomes</taxon>
    </lineage>
</organism>
<accession>A0A0F9BCT6</accession>
<comment type="caution">
    <text evidence="1">The sequence shown here is derived from an EMBL/GenBank/DDBJ whole genome shotgun (WGS) entry which is preliminary data.</text>
</comment>
<sequence length="80" mass="9323">MKRLRTFLYRLFVKRYLRSLPCKVWFGTKASPNIGQMVSETNPMGGWSHWLDEATFCYVALCYRRPSSGGLDGICWKQVI</sequence>
<reference evidence="1" key="1">
    <citation type="journal article" date="2015" name="Nature">
        <title>Complex archaea that bridge the gap between prokaryotes and eukaryotes.</title>
        <authorList>
            <person name="Spang A."/>
            <person name="Saw J.H."/>
            <person name="Jorgensen S.L."/>
            <person name="Zaremba-Niedzwiedzka K."/>
            <person name="Martijn J."/>
            <person name="Lind A.E."/>
            <person name="van Eijk R."/>
            <person name="Schleper C."/>
            <person name="Guy L."/>
            <person name="Ettema T.J."/>
        </authorList>
    </citation>
    <scope>NUCLEOTIDE SEQUENCE</scope>
</reference>
<proteinExistence type="predicted"/>